<dbReference type="Pfam" id="PF00732">
    <property type="entry name" value="GMC_oxred_N"/>
    <property type="match status" value="1"/>
</dbReference>
<dbReference type="PANTHER" id="PTHR11552">
    <property type="entry name" value="GLUCOSE-METHANOL-CHOLINE GMC OXIDOREDUCTASE"/>
    <property type="match status" value="1"/>
</dbReference>
<dbReference type="InterPro" id="IPR036188">
    <property type="entry name" value="FAD/NAD-bd_sf"/>
</dbReference>
<dbReference type="GO" id="GO:0016614">
    <property type="term" value="F:oxidoreductase activity, acting on CH-OH group of donors"/>
    <property type="evidence" value="ECO:0007669"/>
    <property type="project" value="InterPro"/>
</dbReference>
<gene>
    <name evidence="3" type="ORF">BN1708_007905</name>
</gene>
<dbReference type="InterPro" id="IPR012132">
    <property type="entry name" value="GMC_OxRdtase"/>
</dbReference>
<evidence type="ECO:0000313" key="4">
    <source>
        <dbReference type="Proteomes" id="UP000044602"/>
    </source>
</evidence>
<dbReference type="AlphaFoldDB" id="A0A0G4MXJ9"/>
<sequence length="509" mass="53690">MEIESHPLASEAACHQSICEALTFSLRLPHHSSPPAIEATMKGFDFIVVGGSPSAVTMAHRLSSSSSRPSVLHLQAGHGQRPDGTAPAVDPCSWSQPLMSTPQVHLGGRTLSLAAGYALGGASTSEAYLDAWADSVGDASYRDSGKAARSEPQHVFAGHTKLPNLTVDCLSQPDKIIFDGKKAIGLSTSNGTVHASKEIVLCAGALRTPQLLLLSGIGPRDHLAALGIPLVCDLPIGKALKDSLVIPVLWEVGPALTGSADWLFDPETMRAHIRQFLNLETNLGKDNPSPLPIVSGQSDAVLDSKDVPALPPRSQDFVRHPATSHWEFCVPPTGGSPNTSQRLLQINAYPQVVCSTGSLQLASKDAAEPPLVDPNYLSQAIDRHNAVDAVRIVTRFFTVLASLSNDMLGPHSAPASDEEADVLAFIRESAATARHYSGATPMGRRQDEEACVDGDFCVLGVAGLRVADISVTPLLPVICSQGTPNVLGSILVERLIKKHNLEEAGPLGA</sequence>
<feature type="domain" description="Glucose-methanol-choline oxidoreductase N-terminal" evidence="2">
    <location>
        <begin position="204"/>
        <end position="218"/>
    </location>
</feature>
<evidence type="ECO:0000313" key="3">
    <source>
        <dbReference type="EMBL" id="CRK38928.1"/>
    </source>
</evidence>
<dbReference type="Gene3D" id="3.30.560.10">
    <property type="entry name" value="Glucose Oxidase, domain 3"/>
    <property type="match status" value="2"/>
</dbReference>
<dbReference type="STRING" id="100787.A0A0G4MXJ9"/>
<name>A0A0G4MXJ9_VERLO</name>
<proteinExistence type="inferred from homology"/>
<dbReference type="SUPFAM" id="SSF54373">
    <property type="entry name" value="FAD-linked reductases, C-terminal domain"/>
    <property type="match status" value="1"/>
</dbReference>
<dbReference type="PROSITE" id="PS00624">
    <property type="entry name" value="GMC_OXRED_2"/>
    <property type="match status" value="1"/>
</dbReference>
<dbReference type="SUPFAM" id="SSF51905">
    <property type="entry name" value="FAD/NAD(P)-binding domain"/>
    <property type="match status" value="1"/>
</dbReference>
<dbReference type="Gene3D" id="3.50.50.60">
    <property type="entry name" value="FAD/NAD(P)-binding domain"/>
    <property type="match status" value="2"/>
</dbReference>
<evidence type="ECO:0000259" key="2">
    <source>
        <dbReference type="PROSITE" id="PS00624"/>
    </source>
</evidence>
<dbReference type="PANTHER" id="PTHR11552:SF134">
    <property type="entry name" value="GLUCOSE-METHANOL-CHOLINE OXIDOREDUCTASE N-TERMINAL DOMAIN-CONTAINING PROTEIN"/>
    <property type="match status" value="1"/>
</dbReference>
<dbReference type="EMBL" id="CVQH01025749">
    <property type="protein sequence ID" value="CRK38928.1"/>
    <property type="molecule type" value="Genomic_DNA"/>
</dbReference>
<evidence type="ECO:0000256" key="1">
    <source>
        <dbReference type="ARBA" id="ARBA00010790"/>
    </source>
</evidence>
<reference evidence="3 4" key="1">
    <citation type="submission" date="2015-05" db="EMBL/GenBank/DDBJ databases">
        <authorList>
            <person name="Wang D.B."/>
            <person name="Wang M."/>
        </authorList>
    </citation>
    <scope>NUCLEOTIDE SEQUENCE [LARGE SCALE GENOMIC DNA]</scope>
    <source>
        <strain evidence="3">VL1</strain>
    </source>
</reference>
<protein>
    <recommendedName>
        <fullName evidence="2">Glucose-methanol-choline oxidoreductase N-terminal domain-containing protein</fullName>
    </recommendedName>
</protein>
<accession>A0A0G4MXJ9</accession>
<organism evidence="3 4">
    <name type="scientific">Verticillium longisporum</name>
    <name type="common">Verticillium dahliae var. longisporum</name>
    <dbReference type="NCBI Taxonomy" id="100787"/>
    <lineage>
        <taxon>Eukaryota</taxon>
        <taxon>Fungi</taxon>
        <taxon>Dikarya</taxon>
        <taxon>Ascomycota</taxon>
        <taxon>Pezizomycotina</taxon>
        <taxon>Sordariomycetes</taxon>
        <taxon>Hypocreomycetidae</taxon>
        <taxon>Glomerellales</taxon>
        <taxon>Plectosphaerellaceae</taxon>
        <taxon>Verticillium</taxon>
    </lineage>
</organism>
<dbReference type="GO" id="GO:0050660">
    <property type="term" value="F:flavin adenine dinucleotide binding"/>
    <property type="evidence" value="ECO:0007669"/>
    <property type="project" value="InterPro"/>
</dbReference>
<keyword evidence="4" id="KW-1185">Reference proteome</keyword>
<comment type="similarity">
    <text evidence="1">Belongs to the GMC oxidoreductase family.</text>
</comment>
<dbReference type="InterPro" id="IPR007867">
    <property type="entry name" value="GMC_OxRtase_C"/>
</dbReference>
<dbReference type="PIRSF" id="PIRSF000137">
    <property type="entry name" value="Alcohol_oxidase"/>
    <property type="match status" value="1"/>
</dbReference>
<dbReference type="InterPro" id="IPR000172">
    <property type="entry name" value="GMC_OxRdtase_N"/>
</dbReference>
<dbReference type="Proteomes" id="UP000044602">
    <property type="component" value="Unassembled WGS sequence"/>
</dbReference>
<dbReference type="Pfam" id="PF05199">
    <property type="entry name" value="GMC_oxred_C"/>
    <property type="match status" value="1"/>
</dbReference>